<dbReference type="AlphaFoldDB" id="A0ABD1WKB4"/>
<name>A0ABD1WKB4_9LAMI</name>
<reference evidence="3" key="1">
    <citation type="submission" date="2024-07" db="EMBL/GenBank/DDBJ databases">
        <title>Two chromosome-level genome assemblies of Korean endemic species Abeliophyllum distichum and Forsythia ovata (Oleaceae).</title>
        <authorList>
            <person name="Jang H."/>
        </authorList>
    </citation>
    <scope>NUCLEOTIDE SEQUENCE [LARGE SCALE GENOMIC DNA]</scope>
</reference>
<dbReference type="Proteomes" id="UP001604277">
    <property type="component" value="Unassembled WGS sequence"/>
</dbReference>
<sequence>MKEILPTISMEMGFLRQRGPTYNRSYPTSIERDFTHQGGPTESHEGGPTPSGLTESHEGGPTQPLYRGDFIVRESYPFRSYATNKSEVLSNLYDEGHYRPEGPISMYQVLPNLHEGGPT</sequence>
<feature type="region of interest" description="Disordered" evidence="1">
    <location>
        <begin position="16"/>
        <end position="66"/>
    </location>
</feature>
<evidence type="ECO:0000313" key="2">
    <source>
        <dbReference type="EMBL" id="KAL2550137.1"/>
    </source>
</evidence>
<organism evidence="2 3">
    <name type="scientific">Forsythia ovata</name>
    <dbReference type="NCBI Taxonomy" id="205694"/>
    <lineage>
        <taxon>Eukaryota</taxon>
        <taxon>Viridiplantae</taxon>
        <taxon>Streptophyta</taxon>
        <taxon>Embryophyta</taxon>
        <taxon>Tracheophyta</taxon>
        <taxon>Spermatophyta</taxon>
        <taxon>Magnoliopsida</taxon>
        <taxon>eudicotyledons</taxon>
        <taxon>Gunneridae</taxon>
        <taxon>Pentapetalae</taxon>
        <taxon>asterids</taxon>
        <taxon>lamiids</taxon>
        <taxon>Lamiales</taxon>
        <taxon>Oleaceae</taxon>
        <taxon>Forsythieae</taxon>
        <taxon>Forsythia</taxon>
    </lineage>
</organism>
<accession>A0ABD1WKB4</accession>
<evidence type="ECO:0000313" key="3">
    <source>
        <dbReference type="Proteomes" id="UP001604277"/>
    </source>
</evidence>
<evidence type="ECO:0000256" key="1">
    <source>
        <dbReference type="SAM" id="MobiDB-lite"/>
    </source>
</evidence>
<gene>
    <name evidence="2" type="ORF">Fot_11667</name>
</gene>
<protein>
    <submittedName>
        <fullName evidence="2">Uncharacterized protein</fullName>
    </submittedName>
</protein>
<keyword evidence="3" id="KW-1185">Reference proteome</keyword>
<comment type="caution">
    <text evidence="2">The sequence shown here is derived from an EMBL/GenBank/DDBJ whole genome shotgun (WGS) entry which is preliminary data.</text>
</comment>
<dbReference type="EMBL" id="JBFOLJ010000003">
    <property type="protein sequence ID" value="KAL2550137.1"/>
    <property type="molecule type" value="Genomic_DNA"/>
</dbReference>
<proteinExistence type="predicted"/>